<evidence type="ECO:0000256" key="2">
    <source>
        <dbReference type="ARBA" id="ARBA00004123"/>
    </source>
</evidence>
<gene>
    <name evidence="9" type="ORF">ACJMK2_027977</name>
</gene>
<dbReference type="GO" id="GO:0005634">
    <property type="term" value="C:nucleus"/>
    <property type="evidence" value="ECO:0007669"/>
    <property type="project" value="UniProtKB-SubCell"/>
</dbReference>
<keyword evidence="10" id="KW-1185">Reference proteome</keyword>
<evidence type="ECO:0000313" key="9">
    <source>
        <dbReference type="EMBL" id="KAL3881551.1"/>
    </source>
</evidence>
<comment type="caution">
    <text evidence="9">The sequence shown here is derived from an EMBL/GenBank/DDBJ whole genome shotgun (WGS) entry which is preliminary data.</text>
</comment>
<organism evidence="9 10">
    <name type="scientific">Sinanodonta woodiana</name>
    <name type="common">Chinese pond mussel</name>
    <name type="synonym">Anodonta woodiana</name>
    <dbReference type="NCBI Taxonomy" id="1069815"/>
    <lineage>
        <taxon>Eukaryota</taxon>
        <taxon>Metazoa</taxon>
        <taxon>Spiralia</taxon>
        <taxon>Lophotrochozoa</taxon>
        <taxon>Mollusca</taxon>
        <taxon>Bivalvia</taxon>
        <taxon>Autobranchia</taxon>
        <taxon>Heteroconchia</taxon>
        <taxon>Palaeoheterodonta</taxon>
        <taxon>Unionida</taxon>
        <taxon>Unionoidea</taxon>
        <taxon>Unionidae</taxon>
        <taxon>Unioninae</taxon>
        <taxon>Sinanodonta</taxon>
    </lineage>
</organism>
<reference evidence="9 10" key="1">
    <citation type="submission" date="2024-11" db="EMBL/GenBank/DDBJ databases">
        <title>Chromosome-level genome assembly of the freshwater bivalve Anodonta woodiana.</title>
        <authorList>
            <person name="Chen X."/>
        </authorList>
    </citation>
    <scope>NUCLEOTIDE SEQUENCE [LARGE SCALE GENOMIC DNA]</scope>
    <source>
        <strain evidence="9">MN2024</strain>
        <tissue evidence="9">Gills</tissue>
    </source>
</reference>
<dbReference type="PANTHER" id="PTHR22930">
    <property type="match status" value="1"/>
</dbReference>
<proteinExistence type="inferred from homology"/>
<keyword evidence="6" id="KW-0378">Hydrolase</keyword>
<dbReference type="InterPro" id="IPR027806">
    <property type="entry name" value="HARBI1_dom"/>
</dbReference>
<dbReference type="Pfam" id="PF13359">
    <property type="entry name" value="DDE_Tnp_4"/>
    <property type="match status" value="1"/>
</dbReference>
<name>A0ABD3X766_SINWO</name>
<dbReference type="GO" id="GO:0046872">
    <property type="term" value="F:metal ion binding"/>
    <property type="evidence" value="ECO:0007669"/>
    <property type="project" value="UniProtKB-KW"/>
</dbReference>
<dbReference type="PANTHER" id="PTHR22930:SF85">
    <property type="entry name" value="GH03217P-RELATED"/>
    <property type="match status" value="1"/>
</dbReference>
<feature type="domain" description="DDE Tnp4" evidence="8">
    <location>
        <begin position="4"/>
        <end position="84"/>
    </location>
</feature>
<accession>A0ABD3X766</accession>
<evidence type="ECO:0000313" key="10">
    <source>
        <dbReference type="Proteomes" id="UP001634394"/>
    </source>
</evidence>
<sequence>MCNNNHIIADGAYPLRRWLLTPYRDNGDVTPDQRYFNHLLSANRVVIERAFGLLNGRFRRLQNLETVLVETAVSIIMTCCVLHNVCLMHHDEVVDFLQVDENLADNQRPIHVVDIQENDAEGVLKRNIITRNLALTRR</sequence>
<evidence type="ECO:0000256" key="6">
    <source>
        <dbReference type="ARBA" id="ARBA00022801"/>
    </source>
</evidence>
<comment type="subcellular location">
    <subcellularLocation>
        <location evidence="2">Nucleus</location>
    </subcellularLocation>
</comment>
<dbReference type="InterPro" id="IPR045249">
    <property type="entry name" value="HARBI1-like"/>
</dbReference>
<evidence type="ECO:0000256" key="5">
    <source>
        <dbReference type="ARBA" id="ARBA00022723"/>
    </source>
</evidence>
<evidence type="ECO:0000256" key="1">
    <source>
        <dbReference type="ARBA" id="ARBA00001968"/>
    </source>
</evidence>
<protein>
    <recommendedName>
        <fullName evidence="8">DDE Tnp4 domain-containing protein</fullName>
    </recommendedName>
</protein>
<comment type="cofactor">
    <cofactor evidence="1">
        <name>a divalent metal cation</name>
        <dbReference type="ChEBI" id="CHEBI:60240"/>
    </cofactor>
</comment>
<evidence type="ECO:0000259" key="8">
    <source>
        <dbReference type="Pfam" id="PF13359"/>
    </source>
</evidence>
<dbReference type="EMBL" id="JBJQND010000003">
    <property type="protein sequence ID" value="KAL3881551.1"/>
    <property type="molecule type" value="Genomic_DNA"/>
</dbReference>
<keyword evidence="5" id="KW-0479">Metal-binding</keyword>
<evidence type="ECO:0000256" key="7">
    <source>
        <dbReference type="ARBA" id="ARBA00023242"/>
    </source>
</evidence>
<keyword evidence="4" id="KW-0540">Nuclease</keyword>
<keyword evidence="7" id="KW-0539">Nucleus</keyword>
<evidence type="ECO:0000256" key="4">
    <source>
        <dbReference type="ARBA" id="ARBA00022722"/>
    </source>
</evidence>
<dbReference type="GO" id="GO:0016787">
    <property type="term" value="F:hydrolase activity"/>
    <property type="evidence" value="ECO:0007669"/>
    <property type="project" value="UniProtKB-KW"/>
</dbReference>
<comment type="similarity">
    <text evidence="3">Belongs to the HARBI1 family.</text>
</comment>
<dbReference type="Proteomes" id="UP001634394">
    <property type="component" value="Unassembled WGS sequence"/>
</dbReference>
<dbReference type="GO" id="GO:0004518">
    <property type="term" value="F:nuclease activity"/>
    <property type="evidence" value="ECO:0007669"/>
    <property type="project" value="UniProtKB-KW"/>
</dbReference>
<evidence type="ECO:0000256" key="3">
    <source>
        <dbReference type="ARBA" id="ARBA00006958"/>
    </source>
</evidence>
<dbReference type="AlphaFoldDB" id="A0ABD3X766"/>